<keyword evidence="1" id="KW-0489">Methyltransferase</keyword>
<evidence type="ECO:0000256" key="1">
    <source>
        <dbReference type="ARBA" id="ARBA00022603"/>
    </source>
</evidence>
<dbReference type="GO" id="GO:0008168">
    <property type="term" value="F:methyltransferase activity"/>
    <property type="evidence" value="ECO:0007669"/>
    <property type="project" value="UniProtKB-KW"/>
</dbReference>
<dbReference type="Pfam" id="PF04989">
    <property type="entry name" value="RMNT_CmcI"/>
    <property type="match status" value="1"/>
</dbReference>
<dbReference type="Gene3D" id="3.40.50.150">
    <property type="entry name" value="Vaccinia Virus protein VP39"/>
    <property type="match status" value="1"/>
</dbReference>
<dbReference type="GO" id="GO:0032259">
    <property type="term" value="P:methylation"/>
    <property type="evidence" value="ECO:0007669"/>
    <property type="project" value="UniProtKB-KW"/>
</dbReference>
<dbReference type="InterPro" id="IPR007072">
    <property type="entry name" value="RNMT_CmcI"/>
</dbReference>
<dbReference type="AlphaFoldDB" id="A0A850RGJ5"/>
<dbReference type="PANTHER" id="PTHR40048">
    <property type="entry name" value="RHAMNOSYL O-METHYLTRANSFERASE"/>
    <property type="match status" value="1"/>
</dbReference>
<dbReference type="GO" id="GO:0071770">
    <property type="term" value="P:DIM/DIP cell wall layer assembly"/>
    <property type="evidence" value="ECO:0007669"/>
    <property type="project" value="TreeGrafter"/>
</dbReference>
<accession>A0A850RGJ5</accession>
<protein>
    <submittedName>
        <fullName evidence="3">Cephalosporin hydroxylase family protein</fullName>
    </submittedName>
</protein>
<keyword evidence="2" id="KW-0808">Transferase</keyword>
<dbReference type="Proteomes" id="UP000592294">
    <property type="component" value="Unassembled WGS sequence"/>
</dbReference>
<proteinExistence type="predicted"/>
<keyword evidence="4" id="KW-1185">Reference proteome</keyword>
<dbReference type="SUPFAM" id="SSF53335">
    <property type="entry name" value="S-adenosyl-L-methionine-dependent methyltransferases"/>
    <property type="match status" value="1"/>
</dbReference>
<dbReference type="EMBL" id="JABZEO010000009">
    <property type="protein sequence ID" value="NVZ10282.1"/>
    <property type="molecule type" value="Genomic_DNA"/>
</dbReference>
<dbReference type="RefSeq" id="WP_176977026.1">
    <property type="nucleotide sequence ID" value="NZ_JABZEO010000009.1"/>
</dbReference>
<gene>
    <name evidence="3" type="ORF">HW932_13520</name>
</gene>
<evidence type="ECO:0000256" key="2">
    <source>
        <dbReference type="ARBA" id="ARBA00022679"/>
    </source>
</evidence>
<evidence type="ECO:0000313" key="3">
    <source>
        <dbReference type="EMBL" id="NVZ10282.1"/>
    </source>
</evidence>
<reference evidence="3 4" key="1">
    <citation type="submission" date="2020-06" db="EMBL/GenBank/DDBJ databases">
        <title>Whole-genome sequence of Allochromatium humboldtianum DSM 21881, type strain.</title>
        <authorList>
            <person name="Kyndt J.A."/>
            <person name="Meyer T.E."/>
        </authorList>
    </citation>
    <scope>NUCLEOTIDE SEQUENCE [LARGE SCALE GENOMIC DNA]</scope>
    <source>
        <strain evidence="3 4">DSM 21881</strain>
    </source>
</reference>
<dbReference type="GO" id="GO:0005886">
    <property type="term" value="C:plasma membrane"/>
    <property type="evidence" value="ECO:0007669"/>
    <property type="project" value="TreeGrafter"/>
</dbReference>
<dbReference type="GO" id="GO:0008610">
    <property type="term" value="P:lipid biosynthetic process"/>
    <property type="evidence" value="ECO:0007669"/>
    <property type="project" value="InterPro"/>
</dbReference>
<dbReference type="PANTHER" id="PTHR40048:SF1">
    <property type="entry name" value="RHAMNOSYL O-METHYLTRANSFERASE"/>
    <property type="match status" value="1"/>
</dbReference>
<name>A0A850RGJ5_9GAMM</name>
<comment type="caution">
    <text evidence="3">The sequence shown here is derived from an EMBL/GenBank/DDBJ whole genome shotgun (WGS) entry which is preliminary data.</text>
</comment>
<sequence length="243" mass="27861">MSSEYFPKSYPIAEKTKKLGQLFLNDLAHSKYYYNFCWQGIPIIQYPQDIIALQMIIWETKPSLIIETGFAKGGSAILYSFLMSAYLEKPKVISIDIDFRDESLSRFYLNKYSSFVDLVSGSSVDCKIFDLVKSKIKLDDKVMVVLDSDHTHSHVLQELNFYSDLVTENCYLVVLDTGIEDMPNKFFFDRLWGKGNNPKTAVLEFLEKRKDFIVDKKIEESVVITSAPSGFLRKISSAKSEFG</sequence>
<organism evidence="3 4">
    <name type="scientific">Allochromatium humboldtianum</name>
    <dbReference type="NCBI Taxonomy" id="504901"/>
    <lineage>
        <taxon>Bacteria</taxon>
        <taxon>Pseudomonadati</taxon>
        <taxon>Pseudomonadota</taxon>
        <taxon>Gammaproteobacteria</taxon>
        <taxon>Chromatiales</taxon>
        <taxon>Chromatiaceae</taxon>
        <taxon>Allochromatium</taxon>
    </lineage>
</organism>
<evidence type="ECO:0000313" key="4">
    <source>
        <dbReference type="Proteomes" id="UP000592294"/>
    </source>
</evidence>
<dbReference type="InterPro" id="IPR029063">
    <property type="entry name" value="SAM-dependent_MTases_sf"/>
</dbReference>